<dbReference type="Proteomes" id="UP001141552">
    <property type="component" value="Unassembled WGS sequence"/>
</dbReference>
<proteinExistence type="predicted"/>
<gene>
    <name evidence="1" type="ORF">Tsubulata_008256</name>
</gene>
<dbReference type="EMBL" id="JAKUCV010006380">
    <property type="protein sequence ID" value="KAJ4827638.1"/>
    <property type="molecule type" value="Genomic_DNA"/>
</dbReference>
<organism evidence="1 2">
    <name type="scientific">Turnera subulata</name>
    <dbReference type="NCBI Taxonomy" id="218843"/>
    <lineage>
        <taxon>Eukaryota</taxon>
        <taxon>Viridiplantae</taxon>
        <taxon>Streptophyta</taxon>
        <taxon>Embryophyta</taxon>
        <taxon>Tracheophyta</taxon>
        <taxon>Spermatophyta</taxon>
        <taxon>Magnoliopsida</taxon>
        <taxon>eudicotyledons</taxon>
        <taxon>Gunneridae</taxon>
        <taxon>Pentapetalae</taxon>
        <taxon>rosids</taxon>
        <taxon>fabids</taxon>
        <taxon>Malpighiales</taxon>
        <taxon>Passifloraceae</taxon>
        <taxon>Turnera</taxon>
    </lineage>
</organism>
<accession>A0A9Q0J459</accession>
<reference evidence="1" key="1">
    <citation type="submission" date="2022-02" db="EMBL/GenBank/DDBJ databases">
        <authorList>
            <person name="Henning P.M."/>
            <person name="McCubbin A.G."/>
            <person name="Shore J.S."/>
        </authorList>
    </citation>
    <scope>NUCLEOTIDE SEQUENCE</scope>
    <source>
        <strain evidence="1">F60SS</strain>
        <tissue evidence="1">Leaves</tissue>
    </source>
</reference>
<name>A0A9Q0J459_9ROSI</name>
<keyword evidence="2" id="KW-1185">Reference proteome</keyword>
<evidence type="ECO:0000313" key="2">
    <source>
        <dbReference type="Proteomes" id="UP001141552"/>
    </source>
</evidence>
<comment type="caution">
    <text evidence="1">The sequence shown here is derived from an EMBL/GenBank/DDBJ whole genome shotgun (WGS) entry which is preliminary data.</text>
</comment>
<reference evidence="1" key="2">
    <citation type="journal article" date="2023" name="Plants (Basel)">
        <title>Annotation of the Turnera subulata (Passifloraceae) Draft Genome Reveals the S-Locus Evolved after the Divergence of Turneroideae from Passifloroideae in a Stepwise Manner.</title>
        <authorList>
            <person name="Henning P.M."/>
            <person name="Roalson E.H."/>
            <person name="Mir W."/>
            <person name="McCubbin A.G."/>
            <person name="Shore J.S."/>
        </authorList>
    </citation>
    <scope>NUCLEOTIDE SEQUENCE</scope>
    <source>
        <strain evidence="1">F60SS</strain>
    </source>
</reference>
<sequence>MNYKQRLTQAPMKRRHFLESDARADEAPVNGEEIGVTATLKPHLQVEGVSAYTEISSRRQRHSRCAVSSERDRWSLDGSSYFLASYLTDQT</sequence>
<dbReference type="OrthoDB" id="5857104at2759"/>
<protein>
    <submittedName>
        <fullName evidence="1">Uncharacterized protein</fullName>
    </submittedName>
</protein>
<evidence type="ECO:0000313" key="1">
    <source>
        <dbReference type="EMBL" id="KAJ4827638.1"/>
    </source>
</evidence>
<dbReference type="AlphaFoldDB" id="A0A9Q0J459"/>